<dbReference type="InterPro" id="IPR029041">
    <property type="entry name" value="FAD-linked_oxidoreductase-like"/>
</dbReference>
<comment type="function">
    <text evidence="6">Converts proline to delta-1-pyrroline-5-carboxylate.</text>
</comment>
<dbReference type="PANTHER" id="PTHR13914:SF0">
    <property type="entry name" value="PROLINE DEHYDROGENASE 1, MITOCHONDRIAL"/>
    <property type="match status" value="1"/>
</dbReference>
<dbReference type="InterPro" id="IPR015659">
    <property type="entry name" value="Proline_oxidase"/>
</dbReference>
<keyword evidence="9" id="KW-1185">Reference proteome</keyword>
<dbReference type="GO" id="GO:0010133">
    <property type="term" value="P:L-proline catabolic process to L-glutamate"/>
    <property type="evidence" value="ECO:0007669"/>
    <property type="project" value="TreeGrafter"/>
</dbReference>
<keyword evidence="6" id="KW-0285">Flavoprotein</keyword>
<dbReference type="SUPFAM" id="SSF51730">
    <property type="entry name" value="FAD-linked oxidoreductase"/>
    <property type="match status" value="1"/>
</dbReference>
<dbReference type="PROSITE" id="PS50222">
    <property type="entry name" value="EF_HAND_2"/>
    <property type="match status" value="2"/>
</dbReference>
<evidence type="ECO:0000256" key="5">
    <source>
        <dbReference type="ARBA" id="ARBA00023062"/>
    </source>
</evidence>
<dbReference type="SUPFAM" id="SSF47473">
    <property type="entry name" value="EF-hand"/>
    <property type="match status" value="1"/>
</dbReference>
<accession>A0A9P6RWR8</accession>
<dbReference type="EC" id="1.5.5.2" evidence="2 6"/>
<protein>
    <recommendedName>
        <fullName evidence="2 6">Proline dehydrogenase</fullName>
        <ecNumber evidence="2 6">1.5.5.2</ecNumber>
    </recommendedName>
</protein>
<dbReference type="Gene3D" id="1.10.238.10">
    <property type="entry name" value="EF-hand"/>
    <property type="match status" value="1"/>
</dbReference>
<dbReference type="Gene3D" id="3.20.20.220">
    <property type="match status" value="1"/>
</dbReference>
<proteinExistence type="inferred from homology"/>
<keyword evidence="3" id="KW-0106">Calcium</keyword>
<organism evidence="8 9">
    <name type="scientific">Dissophora globulifera</name>
    <dbReference type="NCBI Taxonomy" id="979702"/>
    <lineage>
        <taxon>Eukaryota</taxon>
        <taxon>Fungi</taxon>
        <taxon>Fungi incertae sedis</taxon>
        <taxon>Mucoromycota</taxon>
        <taxon>Mortierellomycotina</taxon>
        <taxon>Mortierellomycetes</taxon>
        <taxon>Mortierellales</taxon>
        <taxon>Mortierellaceae</taxon>
        <taxon>Dissophora</taxon>
    </lineage>
</organism>
<evidence type="ECO:0000313" key="8">
    <source>
        <dbReference type="EMBL" id="KAG0329533.1"/>
    </source>
</evidence>
<feature type="domain" description="EF-hand" evidence="7">
    <location>
        <begin position="135"/>
        <end position="170"/>
    </location>
</feature>
<evidence type="ECO:0000256" key="6">
    <source>
        <dbReference type="RuleBase" id="RU364054"/>
    </source>
</evidence>
<comment type="cofactor">
    <cofactor evidence="6">
        <name>FAD</name>
        <dbReference type="ChEBI" id="CHEBI:57692"/>
    </cofactor>
</comment>
<dbReference type="GO" id="GO:0005739">
    <property type="term" value="C:mitochondrion"/>
    <property type="evidence" value="ECO:0007669"/>
    <property type="project" value="TreeGrafter"/>
</dbReference>
<reference evidence="8" key="1">
    <citation type="journal article" date="2020" name="Fungal Divers.">
        <title>Resolving the Mortierellaceae phylogeny through synthesis of multi-gene phylogenetics and phylogenomics.</title>
        <authorList>
            <person name="Vandepol N."/>
            <person name="Liber J."/>
            <person name="Desiro A."/>
            <person name="Na H."/>
            <person name="Kennedy M."/>
            <person name="Barry K."/>
            <person name="Grigoriev I.V."/>
            <person name="Miller A.N."/>
            <person name="O'Donnell K."/>
            <person name="Stajich J.E."/>
            <person name="Bonito G."/>
        </authorList>
    </citation>
    <scope>NUCLEOTIDE SEQUENCE</scope>
    <source>
        <strain evidence="8">REB-010B</strain>
    </source>
</reference>
<evidence type="ECO:0000313" key="9">
    <source>
        <dbReference type="Proteomes" id="UP000738325"/>
    </source>
</evidence>
<dbReference type="AlphaFoldDB" id="A0A9P6RWR8"/>
<dbReference type="GO" id="GO:0071949">
    <property type="term" value="F:FAD binding"/>
    <property type="evidence" value="ECO:0007669"/>
    <property type="project" value="TreeGrafter"/>
</dbReference>
<sequence>MSGETAEDCVETMNNFKSSGIGSILNLSVEVDLNESELALQTPVEIRKRFNANADSVARQISTCILTASALAKSFADIKITALSSPFLLQQVSSNLTAFQTAFGNLPQDQNGKISKEEFGQLANLLPGISCIRGSQNAVVEQLFQEADQDQDGRVDWVDIAYTVSLNRDETRSLFAIASKTNASSATIPGHSNDDLDDYRRLLTRIETLCDQAAATQTRLMIAAEQTYFQPAIDNLVLHFQEHFNRALGPDEPLIYNTYQMYLKDALDRLCRDYTRSQRNGFILAAKLVRGAYMVSERKRAHELGLPDPICDGIHATHASFDAGVDFMLERIARGQDKGAKEVPSRLPLPACSSVVLVVASHNKDSVIRTCRRMQELGLAPKSSTVMFGQLTGMCDQVSYTLARYSYEIYKCVPYGPIHHTVPYLIRRAQENSSVLGGVAVECSLIVQELRARFVARLSHAQIQTAPAVSASSTTLMQQ</sequence>
<comment type="caution">
    <text evidence="8">The sequence shown here is derived from an EMBL/GenBank/DDBJ whole genome shotgun (WGS) entry which is preliminary data.</text>
</comment>
<dbReference type="OrthoDB" id="5464at2759"/>
<keyword evidence="4 6" id="KW-0560">Oxidoreductase</keyword>
<dbReference type="InterPro" id="IPR018247">
    <property type="entry name" value="EF_Hand_1_Ca_BS"/>
</dbReference>
<evidence type="ECO:0000256" key="3">
    <source>
        <dbReference type="ARBA" id="ARBA00022837"/>
    </source>
</evidence>
<comment type="similarity">
    <text evidence="1 6">Belongs to the proline oxidase family.</text>
</comment>
<dbReference type="InterPro" id="IPR002872">
    <property type="entry name" value="Proline_DH_dom"/>
</dbReference>
<name>A0A9P6RWR8_9FUNG</name>
<evidence type="ECO:0000259" key="7">
    <source>
        <dbReference type="PROSITE" id="PS50222"/>
    </source>
</evidence>
<dbReference type="EMBL" id="JAAAIP010000014">
    <property type="protein sequence ID" value="KAG0329533.1"/>
    <property type="molecule type" value="Genomic_DNA"/>
</dbReference>
<evidence type="ECO:0000256" key="4">
    <source>
        <dbReference type="ARBA" id="ARBA00023002"/>
    </source>
</evidence>
<dbReference type="Proteomes" id="UP000738325">
    <property type="component" value="Unassembled WGS sequence"/>
</dbReference>
<dbReference type="Pfam" id="PF01619">
    <property type="entry name" value="Pro_dh"/>
    <property type="match status" value="1"/>
</dbReference>
<dbReference type="PROSITE" id="PS00018">
    <property type="entry name" value="EF_HAND_1"/>
    <property type="match status" value="1"/>
</dbReference>
<dbReference type="InterPro" id="IPR011992">
    <property type="entry name" value="EF-hand-dom_pair"/>
</dbReference>
<dbReference type="InterPro" id="IPR002048">
    <property type="entry name" value="EF_hand_dom"/>
</dbReference>
<dbReference type="GO" id="GO:0005509">
    <property type="term" value="F:calcium ion binding"/>
    <property type="evidence" value="ECO:0007669"/>
    <property type="project" value="InterPro"/>
</dbReference>
<evidence type="ECO:0000256" key="1">
    <source>
        <dbReference type="ARBA" id="ARBA00005869"/>
    </source>
</evidence>
<keyword evidence="6" id="KW-0274">FAD</keyword>
<feature type="domain" description="EF-hand" evidence="7">
    <location>
        <begin position="94"/>
        <end position="129"/>
    </location>
</feature>
<keyword evidence="5 6" id="KW-0642">Proline metabolism</keyword>
<dbReference type="PANTHER" id="PTHR13914">
    <property type="entry name" value="PROLINE OXIDASE"/>
    <property type="match status" value="1"/>
</dbReference>
<comment type="catalytic activity">
    <reaction evidence="6">
        <text>L-proline + a quinone = (S)-1-pyrroline-5-carboxylate + a quinol + H(+)</text>
        <dbReference type="Rhea" id="RHEA:23784"/>
        <dbReference type="ChEBI" id="CHEBI:15378"/>
        <dbReference type="ChEBI" id="CHEBI:17388"/>
        <dbReference type="ChEBI" id="CHEBI:24646"/>
        <dbReference type="ChEBI" id="CHEBI:60039"/>
        <dbReference type="ChEBI" id="CHEBI:132124"/>
        <dbReference type="EC" id="1.5.5.2"/>
    </reaction>
</comment>
<dbReference type="CDD" id="cd00051">
    <property type="entry name" value="EFh"/>
    <property type="match status" value="1"/>
</dbReference>
<dbReference type="GO" id="GO:0004657">
    <property type="term" value="F:proline dehydrogenase activity"/>
    <property type="evidence" value="ECO:0007669"/>
    <property type="project" value="UniProtKB-EC"/>
</dbReference>
<gene>
    <name evidence="8" type="ORF">BGZ99_001535</name>
</gene>
<evidence type="ECO:0000256" key="2">
    <source>
        <dbReference type="ARBA" id="ARBA00012695"/>
    </source>
</evidence>